<organism evidence="1 2">
    <name type="scientific">Acetobacter oeni</name>
    <dbReference type="NCBI Taxonomy" id="304077"/>
    <lineage>
        <taxon>Bacteria</taxon>
        <taxon>Pseudomonadati</taxon>
        <taxon>Pseudomonadota</taxon>
        <taxon>Alphaproteobacteria</taxon>
        <taxon>Acetobacterales</taxon>
        <taxon>Acetobacteraceae</taxon>
        <taxon>Acetobacter</taxon>
    </lineage>
</organism>
<dbReference type="EMBL" id="BJYG01000006">
    <property type="protein sequence ID" value="GEN62474.1"/>
    <property type="molecule type" value="Genomic_DNA"/>
</dbReference>
<reference evidence="1 2" key="1">
    <citation type="submission" date="2019-07" db="EMBL/GenBank/DDBJ databases">
        <title>Whole genome shotgun sequence of Acetobacter oeni NBRC 105207.</title>
        <authorList>
            <person name="Hosoyama A."/>
            <person name="Uohara A."/>
            <person name="Ohji S."/>
            <person name="Ichikawa N."/>
        </authorList>
    </citation>
    <scope>NUCLEOTIDE SEQUENCE [LARGE SCALE GENOMIC DNA]</scope>
    <source>
        <strain evidence="1 2">NBRC 105207</strain>
    </source>
</reference>
<sequence length="271" mass="32023">MIILEEDRTIILHTPKCAGKVLREAFFDIASKHPFWNWNYLRSTGEWTDRAHMPLSVMRQTPEWENIRTYTLIAVVREPGTRFASSLSEHMRQHRKKDAMAVLKELDETRICHDPRYIHFIPQNRFTHIGNKRYADFIVRMENLPDDLRAVGTLCQFSRKFFDAVDQIALAPQKQEEDQDPKVSKKISDILTRFYLRDYALFGYDRTALSDQTPLGFDGLLTDPLCRQEWRGYRAMEPAYERFTRNIEQDFLLRQMMAENKALKAERDKAA</sequence>
<comment type="caution">
    <text evidence="1">The sequence shown here is derived from an EMBL/GenBank/DDBJ whole genome shotgun (WGS) entry which is preliminary data.</text>
</comment>
<gene>
    <name evidence="1" type="ORF">AOE01nite_06980</name>
</gene>
<dbReference type="GO" id="GO:0016020">
    <property type="term" value="C:membrane"/>
    <property type="evidence" value="ECO:0007669"/>
    <property type="project" value="InterPro"/>
</dbReference>
<dbReference type="AlphaFoldDB" id="A0A511XHQ2"/>
<accession>A0A511XHQ2</accession>
<keyword evidence="2" id="KW-1185">Reference proteome</keyword>
<name>A0A511XHQ2_9PROT</name>
<dbReference type="Pfam" id="PF03567">
    <property type="entry name" value="Sulfotransfer_2"/>
    <property type="match status" value="1"/>
</dbReference>
<evidence type="ECO:0000313" key="2">
    <source>
        <dbReference type="Proteomes" id="UP000321746"/>
    </source>
</evidence>
<dbReference type="InterPro" id="IPR005331">
    <property type="entry name" value="Sulfotransferase"/>
</dbReference>
<protein>
    <recommendedName>
        <fullName evidence="3">Chondroitin 4-O-sulfotransferase</fullName>
    </recommendedName>
</protein>
<evidence type="ECO:0000313" key="1">
    <source>
        <dbReference type="EMBL" id="GEN62474.1"/>
    </source>
</evidence>
<dbReference type="Gene3D" id="3.40.50.300">
    <property type="entry name" value="P-loop containing nucleotide triphosphate hydrolases"/>
    <property type="match status" value="1"/>
</dbReference>
<dbReference type="InterPro" id="IPR027417">
    <property type="entry name" value="P-loop_NTPase"/>
</dbReference>
<proteinExistence type="predicted"/>
<dbReference type="OrthoDB" id="7444642at2"/>
<dbReference type="GO" id="GO:0008146">
    <property type="term" value="F:sulfotransferase activity"/>
    <property type="evidence" value="ECO:0007669"/>
    <property type="project" value="InterPro"/>
</dbReference>
<dbReference type="RefSeq" id="WP_146886097.1">
    <property type="nucleotide sequence ID" value="NZ_BJYG01000006.1"/>
</dbReference>
<evidence type="ECO:0008006" key="3">
    <source>
        <dbReference type="Google" id="ProtNLM"/>
    </source>
</evidence>
<dbReference type="Proteomes" id="UP000321746">
    <property type="component" value="Unassembled WGS sequence"/>
</dbReference>